<feature type="transmembrane region" description="Helical" evidence="1">
    <location>
        <begin position="250"/>
        <end position="270"/>
    </location>
</feature>
<dbReference type="Proteomes" id="UP000001194">
    <property type="component" value="Unassembled WGS sequence"/>
</dbReference>
<dbReference type="GeneID" id="6078842"/>
<dbReference type="EMBL" id="DS547109">
    <property type="protein sequence ID" value="EDR06273.1"/>
    <property type="molecule type" value="Genomic_DNA"/>
</dbReference>
<dbReference type="HOGENOM" id="CLU_381746_0_0_1"/>
<dbReference type="InParanoid" id="B0DGI1"/>
<evidence type="ECO:0000313" key="2">
    <source>
        <dbReference type="EMBL" id="EDR06273.1"/>
    </source>
</evidence>
<name>B0DGI1_LACBS</name>
<keyword evidence="1" id="KW-0812">Transmembrane</keyword>
<feature type="transmembrane region" description="Helical" evidence="1">
    <location>
        <begin position="430"/>
        <end position="459"/>
    </location>
</feature>
<organism evidence="3">
    <name type="scientific">Laccaria bicolor (strain S238N-H82 / ATCC MYA-4686)</name>
    <name type="common">Bicoloured deceiver</name>
    <name type="synonym">Laccaria laccata var. bicolor</name>
    <dbReference type="NCBI Taxonomy" id="486041"/>
    <lineage>
        <taxon>Eukaryota</taxon>
        <taxon>Fungi</taxon>
        <taxon>Dikarya</taxon>
        <taxon>Basidiomycota</taxon>
        <taxon>Agaricomycotina</taxon>
        <taxon>Agaricomycetes</taxon>
        <taxon>Agaricomycetidae</taxon>
        <taxon>Agaricales</taxon>
        <taxon>Agaricineae</taxon>
        <taxon>Hydnangiaceae</taxon>
        <taxon>Laccaria</taxon>
    </lineage>
</organism>
<evidence type="ECO:0000256" key="1">
    <source>
        <dbReference type="SAM" id="Phobius"/>
    </source>
</evidence>
<proteinExistence type="predicted"/>
<feature type="transmembrane region" description="Helical" evidence="1">
    <location>
        <begin position="224"/>
        <end position="244"/>
    </location>
</feature>
<protein>
    <submittedName>
        <fullName evidence="2">Predicted protein</fullName>
    </submittedName>
</protein>
<feature type="transmembrane region" description="Helical" evidence="1">
    <location>
        <begin position="471"/>
        <end position="497"/>
    </location>
</feature>
<accession>B0DGI1</accession>
<feature type="transmembrane region" description="Helical" evidence="1">
    <location>
        <begin position="20"/>
        <end position="41"/>
    </location>
</feature>
<keyword evidence="3" id="KW-1185">Reference proteome</keyword>
<dbReference type="AlphaFoldDB" id="B0DGI1"/>
<reference evidence="2 3" key="1">
    <citation type="journal article" date="2008" name="Nature">
        <title>The genome of Laccaria bicolor provides insights into mycorrhizal symbiosis.</title>
        <authorList>
            <person name="Martin F."/>
            <person name="Aerts A."/>
            <person name="Ahren D."/>
            <person name="Brun A."/>
            <person name="Danchin E.G.J."/>
            <person name="Duchaussoy F."/>
            <person name="Gibon J."/>
            <person name="Kohler A."/>
            <person name="Lindquist E."/>
            <person name="Pereda V."/>
            <person name="Salamov A."/>
            <person name="Shapiro H.J."/>
            <person name="Wuyts J."/>
            <person name="Blaudez D."/>
            <person name="Buee M."/>
            <person name="Brokstein P."/>
            <person name="Canbaeck B."/>
            <person name="Cohen D."/>
            <person name="Courty P.E."/>
            <person name="Coutinho P.M."/>
            <person name="Delaruelle C."/>
            <person name="Detter J.C."/>
            <person name="Deveau A."/>
            <person name="DiFazio S."/>
            <person name="Duplessis S."/>
            <person name="Fraissinet-Tachet L."/>
            <person name="Lucic E."/>
            <person name="Frey-Klett P."/>
            <person name="Fourrey C."/>
            <person name="Feussner I."/>
            <person name="Gay G."/>
            <person name="Grimwood J."/>
            <person name="Hoegger P.J."/>
            <person name="Jain P."/>
            <person name="Kilaru S."/>
            <person name="Labbe J."/>
            <person name="Lin Y.C."/>
            <person name="Legue V."/>
            <person name="Le Tacon F."/>
            <person name="Marmeisse R."/>
            <person name="Melayah D."/>
            <person name="Montanini B."/>
            <person name="Muratet M."/>
            <person name="Nehls U."/>
            <person name="Niculita-Hirzel H."/>
            <person name="Oudot-Le Secq M.P."/>
            <person name="Peter M."/>
            <person name="Quesneville H."/>
            <person name="Rajashekar B."/>
            <person name="Reich M."/>
            <person name="Rouhier N."/>
            <person name="Schmutz J."/>
            <person name="Yin T."/>
            <person name="Chalot M."/>
            <person name="Henrissat B."/>
            <person name="Kuees U."/>
            <person name="Lucas S."/>
            <person name="Van de Peer Y."/>
            <person name="Podila G.K."/>
            <person name="Polle A."/>
            <person name="Pukkila P.J."/>
            <person name="Richardson P.M."/>
            <person name="Rouze P."/>
            <person name="Sanders I.R."/>
            <person name="Stajich J.E."/>
            <person name="Tunlid A."/>
            <person name="Tuskan G."/>
            <person name="Grigoriev I.V."/>
        </authorList>
    </citation>
    <scope>NUCLEOTIDE SEQUENCE [LARGE SCALE GENOMIC DNA]</scope>
    <source>
        <strain evidence="3">S238N-H82 / ATCC MYA-4686</strain>
    </source>
</reference>
<dbReference type="RefSeq" id="XP_001883134.1">
    <property type="nucleotide sequence ID" value="XM_001883099.1"/>
</dbReference>
<dbReference type="OrthoDB" id="5392263at2759"/>
<gene>
    <name evidence="2" type="ORF">LACBIDRAFT_328942</name>
</gene>
<evidence type="ECO:0000313" key="3">
    <source>
        <dbReference type="Proteomes" id="UP000001194"/>
    </source>
</evidence>
<keyword evidence="1" id="KW-0472">Membrane</keyword>
<keyword evidence="1" id="KW-1133">Transmembrane helix</keyword>
<dbReference type="KEGG" id="lbc:LACBIDRAFT_328942"/>
<sequence length="725" mass="81559">MPFKHTAPVRFPSMKSPHKFVGFVAGITLAFPMATFAWTNFNICLAKVQNGTFGVGVDVGGTDNHGYPVNVSDATGITYSLCVQACGGGQEPFQWSIFSQQFSSWLLPWLALVSQLPFGTKDNLDNLDSVLLTVGSPTLAAYSLTLTVLNSRWVARRFTQYTYPNVRNVIRILSSLQQSPIRVEKDGGLLASLVILPQNDEWWTELSEWIDYTHTWSISAATSIAWVVIAYIFTIIDSFTVGISNSNSNGQGIGSLWLWLLPIVIGWLQISPKCDSARLSSAVQRANRLAHVATVDGRVVLVREAQTEARAIELTLTEVDELRRDEKCTAPVFNYARFLPWVQAVEDVSEAFEAASDHFRNHDSVDPSIEWVAVETGQKPNERNRVGTRTQVENYCIPFEPANSTLKLQPADSIPWQLVKRPRSRWGPKVVSRMFIASALALMLQWGTTGAAFLQIWFIPTLGLGCRSASYLLYAVLSTIVWMLISSLFGFYATVLYTSYYPILIRFLTLASDYLEVIDGIVPELVHQSTVGGWAQIYVWYQNDGLWMCLEVRFVIIPVRLFWVSWHKVTGRHLRPGHVEEGSWDPINERTIHKLPQAIILIPNIDLSPAANGNPRTKLGAYSKRPFFPLPQCESQRTLITFWEAANLGAAFWALLSRLFIIKDTVNFFCCSWKELWSQCADCRPNTDESCDPLHHADTFTLVSALFPLLYWVLECPYGPYISKT</sequence>